<dbReference type="Pfam" id="PF03358">
    <property type="entry name" value="FMN_red"/>
    <property type="match status" value="1"/>
</dbReference>
<dbReference type="EMBL" id="CP049871">
    <property type="protein sequence ID" value="QIL03141.1"/>
    <property type="molecule type" value="Genomic_DNA"/>
</dbReference>
<dbReference type="InterPro" id="IPR005025">
    <property type="entry name" value="FMN_Rdtase-like_dom"/>
</dbReference>
<protein>
    <submittedName>
        <fullName evidence="2">Flavodoxin family protein</fullName>
    </submittedName>
</protein>
<dbReference type="RefSeq" id="WP_166095777.1">
    <property type="nucleotide sequence ID" value="NZ_CP049871.1"/>
</dbReference>
<gene>
    <name evidence="2" type="ORF">G7078_10360</name>
</gene>
<organism evidence="2 3">
    <name type="scientific">Sphingomonas sinipercae</name>
    <dbReference type="NCBI Taxonomy" id="2714944"/>
    <lineage>
        <taxon>Bacteria</taxon>
        <taxon>Pseudomonadati</taxon>
        <taxon>Pseudomonadota</taxon>
        <taxon>Alphaproteobacteria</taxon>
        <taxon>Sphingomonadales</taxon>
        <taxon>Sphingomonadaceae</taxon>
        <taxon>Sphingomonas</taxon>
    </lineage>
</organism>
<sequence>MNAKAIAINCTLKRSGGESSSTDAMIDLIAGELRKHQVDLVETIRIADFNVLPGVRSDEGPGDDWPALRTRILAADILIFGTPIWMGQPSSVAKRVLERMDAFLSETDDRERTPAFGKIAVAAIVGNEDGAHHSVAEIFQALNDVGWTIPAQGSCYWVGEAMQSKDFKELDKVPDPILATARMLASNSAQLARLLGRDPYPGTEKEQSGDQ</sequence>
<evidence type="ECO:0000313" key="3">
    <source>
        <dbReference type="Proteomes" id="UP000502502"/>
    </source>
</evidence>
<name>A0A6G7ZQ93_9SPHN</name>
<dbReference type="KEGG" id="ssin:G7078_10360"/>
<keyword evidence="3" id="KW-1185">Reference proteome</keyword>
<reference evidence="2 3" key="1">
    <citation type="submission" date="2020-03" db="EMBL/GenBank/DDBJ databases">
        <title>Sphingomonas sp. nov., isolated from fish.</title>
        <authorList>
            <person name="Hyun D.-W."/>
            <person name="Bae J.-W."/>
        </authorList>
    </citation>
    <scope>NUCLEOTIDE SEQUENCE [LARGE SCALE GENOMIC DNA]</scope>
    <source>
        <strain evidence="2 3">HDW15C</strain>
    </source>
</reference>
<dbReference type="Proteomes" id="UP000502502">
    <property type="component" value="Chromosome"/>
</dbReference>
<feature type="domain" description="NADPH-dependent FMN reductase-like" evidence="1">
    <location>
        <begin position="5"/>
        <end position="152"/>
    </location>
</feature>
<dbReference type="AlphaFoldDB" id="A0A6G7ZQ93"/>
<dbReference type="InterPro" id="IPR029039">
    <property type="entry name" value="Flavoprotein-like_sf"/>
</dbReference>
<proteinExistence type="predicted"/>
<evidence type="ECO:0000313" key="2">
    <source>
        <dbReference type="EMBL" id="QIL03141.1"/>
    </source>
</evidence>
<evidence type="ECO:0000259" key="1">
    <source>
        <dbReference type="Pfam" id="PF03358"/>
    </source>
</evidence>
<dbReference type="GO" id="GO:0016491">
    <property type="term" value="F:oxidoreductase activity"/>
    <property type="evidence" value="ECO:0007669"/>
    <property type="project" value="InterPro"/>
</dbReference>
<accession>A0A6G7ZQ93</accession>
<dbReference type="Gene3D" id="3.40.50.360">
    <property type="match status" value="1"/>
</dbReference>
<dbReference type="SUPFAM" id="SSF52218">
    <property type="entry name" value="Flavoproteins"/>
    <property type="match status" value="1"/>
</dbReference>